<proteinExistence type="evidence at transcript level"/>
<feature type="compositionally biased region" description="Basic residues" evidence="1">
    <location>
        <begin position="191"/>
        <end position="200"/>
    </location>
</feature>
<feature type="non-terminal residue" evidence="2">
    <location>
        <position position="1"/>
    </location>
</feature>
<accession>A0A0K8TLJ5</accession>
<evidence type="ECO:0000256" key="1">
    <source>
        <dbReference type="SAM" id="MobiDB-lite"/>
    </source>
</evidence>
<organism evidence="2">
    <name type="scientific">Tabanus bromius</name>
    <name type="common">Band-eyed brown horse fly</name>
    <dbReference type="NCBI Taxonomy" id="304241"/>
    <lineage>
        <taxon>Eukaryota</taxon>
        <taxon>Metazoa</taxon>
        <taxon>Ecdysozoa</taxon>
        <taxon>Arthropoda</taxon>
        <taxon>Hexapoda</taxon>
        <taxon>Insecta</taxon>
        <taxon>Pterygota</taxon>
        <taxon>Neoptera</taxon>
        <taxon>Endopterygota</taxon>
        <taxon>Diptera</taxon>
        <taxon>Brachycera</taxon>
        <taxon>Tabanomorpha</taxon>
        <taxon>Tabanoidea</taxon>
        <taxon>Tabanidae</taxon>
        <taxon>Tabanus</taxon>
    </lineage>
</organism>
<feature type="region of interest" description="Disordered" evidence="1">
    <location>
        <begin position="124"/>
        <end position="246"/>
    </location>
</feature>
<name>A0A0K8TLJ5_TABBR</name>
<dbReference type="AlphaFoldDB" id="A0A0K8TLJ5"/>
<feature type="compositionally biased region" description="Basic and acidic residues" evidence="1">
    <location>
        <begin position="151"/>
        <end position="165"/>
    </location>
</feature>
<sequence>LLNAAESLPSRNHAYDLIKSHFRTLSRSLLKTKHPPPARNYGSTVCCQACSAKWADGNFKMKIIPRRVRGSKAEKMVKALNSGAKLLRKQRLRAKWYRRRLHAILKITCLLCKHIFKMPLKKIKQKKDSNGKKLQKASTKSTTENQNKPHQNVEKKVIVRPENAKPKPKASRNKNKIEKVTDYKNILTKMMKPKKKKKAKKLAEATSKPSKTKQKNTLLQLAEMLKKSGSAKKTQAENNKLKMLLK</sequence>
<evidence type="ECO:0000313" key="2">
    <source>
        <dbReference type="EMBL" id="JAI15026.1"/>
    </source>
</evidence>
<protein>
    <submittedName>
        <fullName evidence="2">Uncharacterized protein</fullName>
    </submittedName>
</protein>
<reference evidence="2" key="1">
    <citation type="journal article" date="2015" name="Insect Biochem. Mol. Biol.">
        <title>An insight into the sialome of the horse fly, Tabanus bromius.</title>
        <authorList>
            <person name="Ribeiro J.M."/>
            <person name="Kazimirova M."/>
            <person name="Takac P."/>
            <person name="Andersen J.F."/>
            <person name="Francischetti I.M."/>
        </authorList>
    </citation>
    <scope>NUCLEOTIDE SEQUENCE</scope>
</reference>
<feature type="compositionally biased region" description="Polar residues" evidence="1">
    <location>
        <begin position="136"/>
        <end position="150"/>
    </location>
</feature>
<dbReference type="EMBL" id="GDAI01002577">
    <property type="protein sequence ID" value="JAI15026.1"/>
    <property type="molecule type" value="mRNA"/>
</dbReference>